<keyword evidence="2" id="KW-1185">Reference proteome</keyword>
<dbReference type="HOGENOM" id="CLU_1862003_0_0_9"/>
<organism evidence="1 2">
    <name type="scientific">Veillonella seminalis ACS-216-V-Col6b</name>
    <dbReference type="NCBI Taxonomy" id="883156"/>
    <lineage>
        <taxon>Bacteria</taxon>
        <taxon>Bacillati</taxon>
        <taxon>Bacillota</taxon>
        <taxon>Negativicutes</taxon>
        <taxon>Veillonellales</taxon>
        <taxon>Veillonellaceae</taxon>
        <taxon>Veillonella</taxon>
    </lineage>
</organism>
<evidence type="ECO:0000313" key="1">
    <source>
        <dbReference type="EMBL" id="EKU77875.1"/>
    </source>
</evidence>
<dbReference type="eggNOG" id="ENOG5033X9U">
    <property type="taxonomic scope" value="Bacteria"/>
</dbReference>
<dbReference type="STRING" id="883156.HMPREF9282_01617"/>
<name>K9DKI7_9FIRM</name>
<dbReference type="Proteomes" id="UP000009891">
    <property type="component" value="Unassembled WGS sequence"/>
</dbReference>
<evidence type="ECO:0000313" key="2">
    <source>
        <dbReference type="Proteomes" id="UP000009891"/>
    </source>
</evidence>
<proteinExistence type="predicted"/>
<gene>
    <name evidence="1" type="ORF">HMPREF9282_01617</name>
</gene>
<comment type="caution">
    <text evidence="1">The sequence shown here is derived from an EMBL/GenBank/DDBJ whole genome shotgun (WGS) entry which is preliminary data.</text>
</comment>
<dbReference type="PATRIC" id="fig|883156.3.peg.1575"/>
<dbReference type="AlphaFoldDB" id="K9DKI7"/>
<accession>K9DKI7</accession>
<sequence>MIMGFLDSIKSSNSSDKHEMRPSPVREFLGQELYAIDCRGANLYVHERAVVIDKTGGGLWNLGDNNFKVIPFKSIVAIQAKLKSTLLNGYIEFETANSPLSVGSDKAERGSENSVILSGTEERYQQAKEALQYIFEHICK</sequence>
<protein>
    <recommendedName>
        <fullName evidence="3">Bacterial Pleckstrin homology domain-containing protein</fullName>
    </recommendedName>
</protein>
<reference evidence="1 2" key="1">
    <citation type="submission" date="2012-09" db="EMBL/GenBank/DDBJ databases">
        <title>The Genome Sequence of Veillonella ratti ACS-216-V-COL6B.</title>
        <authorList>
            <consortium name="The Broad Institute Genome Sequencing Platform"/>
            <person name="Earl A."/>
            <person name="Ward D."/>
            <person name="Feldgarden M."/>
            <person name="Gevers D."/>
            <person name="Saerens B."/>
            <person name="Vaneechoutte M."/>
            <person name="Walker B."/>
            <person name="Young S.K."/>
            <person name="Zeng Q."/>
            <person name="Gargeya S."/>
            <person name="Fitzgerald M."/>
            <person name="Haas B."/>
            <person name="Abouelleil A."/>
            <person name="Alvarado L."/>
            <person name="Arachchi H.M."/>
            <person name="Berlin A."/>
            <person name="Chapman S.B."/>
            <person name="Goldberg J."/>
            <person name="Griggs A."/>
            <person name="Gujja S."/>
            <person name="Hansen M."/>
            <person name="Howarth C."/>
            <person name="Imamovic A."/>
            <person name="Larimer J."/>
            <person name="McCowen C."/>
            <person name="Montmayeur A."/>
            <person name="Murphy C."/>
            <person name="Neiman D."/>
            <person name="Pearson M."/>
            <person name="Priest M."/>
            <person name="Roberts A."/>
            <person name="Saif S."/>
            <person name="Shea T."/>
            <person name="Sisk P."/>
            <person name="Sykes S."/>
            <person name="Wortman J."/>
            <person name="Nusbaum C."/>
            <person name="Birren B."/>
        </authorList>
    </citation>
    <scope>NUCLEOTIDE SEQUENCE [LARGE SCALE GENOMIC DNA]</scope>
    <source>
        <strain evidence="1 2">ACS-216-V-Col6b</strain>
    </source>
</reference>
<dbReference type="EMBL" id="AHAF01000018">
    <property type="protein sequence ID" value="EKU77875.1"/>
    <property type="molecule type" value="Genomic_DNA"/>
</dbReference>
<evidence type="ECO:0008006" key="3">
    <source>
        <dbReference type="Google" id="ProtNLM"/>
    </source>
</evidence>